<comment type="pathway">
    <text evidence="7">Cell wall biogenesis; peptidoglycan biosynthesis.</text>
</comment>
<dbReference type="PROSITE" id="PS00924">
    <property type="entry name" value="ASP_GLU_RACEMASE_2"/>
    <property type="match status" value="1"/>
</dbReference>
<dbReference type="SUPFAM" id="SSF53681">
    <property type="entry name" value="Aspartate/glutamate racemase"/>
    <property type="match status" value="2"/>
</dbReference>
<feature type="binding site" evidence="7">
    <location>
        <begin position="11"/>
        <end position="12"/>
    </location>
    <ligand>
        <name>substrate</name>
    </ligand>
</feature>
<dbReference type="GO" id="GO:0071555">
    <property type="term" value="P:cell wall organization"/>
    <property type="evidence" value="ECO:0007669"/>
    <property type="project" value="UniProtKB-KW"/>
</dbReference>
<comment type="caution">
    <text evidence="8">The sequence shown here is derived from an EMBL/GenBank/DDBJ whole genome shotgun (WGS) entry which is preliminary data.</text>
</comment>
<sequence length="263" mass="27450">MSASPTILVFDSGLGGLTVLREIVKVRPDARIVYVADDAFFPYGQRSEAAVIGRVVPLIGELIAAHAPDLVVIACNTASTMALAPLRARYKVPFVGTVPAIKPACAASRTKRVSVLGTSATVRLEYTRALIRDFAQACKVTLVGSAHLAALAEAALGGATVSDAQILAEIAPCFVEDGSVRTDSVVLACTHYPLLRDRLVALAPWPVDWIDPAPAIARRVANLLGGASTPAGQSRDAQLIFTSGRPHPMSGAVMPYFGGPIAA</sequence>
<evidence type="ECO:0000313" key="8">
    <source>
        <dbReference type="EMBL" id="MBB5048642.1"/>
    </source>
</evidence>
<keyword evidence="5 7" id="KW-0413">Isomerase</keyword>
<keyword evidence="6 7" id="KW-0961">Cell wall biogenesis/degradation</keyword>
<dbReference type="InterPro" id="IPR001920">
    <property type="entry name" value="Asp/Glu_race"/>
</dbReference>
<dbReference type="UniPathway" id="UPA00219"/>
<keyword evidence="3 7" id="KW-0133">Cell shape</keyword>
<proteinExistence type="inferred from homology"/>
<feature type="active site" description="Proton donor/acceptor" evidence="7">
    <location>
        <position position="189"/>
    </location>
</feature>
<dbReference type="Proteomes" id="UP000542353">
    <property type="component" value="Unassembled WGS sequence"/>
</dbReference>
<dbReference type="InterPro" id="IPR015942">
    <property type="entry name" value="Asp/Glu/hydantoin_racemase"/>
</dbReference>
<organism evidence="8 9">
    <name type="scientific">Rhodopseudomonas rhenobacensis</name>
    <dbReference type="NCBI Taxonomy" id="87461"/>
    <lineage>
        <taxon>Bacteria</taxon>
        <taxon>Pseudomonadati</taxon>
        <taxon>Pseudomonadota</taxon>
        <taxon>Alphaproteobacteria</taxon>
        <taxon>Hyphomicrobiales</taxon>
        <taxon>Nitrobacteraceae</taxon>
        <taxon>Rhodopseudomonas</taxon>
    </lineage>
</organism>
<dbReference type="PANTHER" id="PTHR21198:SF2">
    <property type="entry name" value="GLUTAMATE RACEMASE"/>
    <property type="match status" value="1"/>
</dbReference>
<dbReference type="NCBIfam" id="TIGR00067">
    <property type="entry name" value="glut_race"/>
    <property type="match status" value="1"/>
</dbReference>
<name>A0A7W7Z6Z6_9BRAD</name>
<dbReference type="EMBL" id="JACHIH010000023">
    <property type="protein sequence ID" value="MBB5048642.1"/>
    <property type="molecule type" value="Genomic_DNA"/>
</dbReference>
<dbReference type="PANTHER" id="PTHR21198">
    <property type="entry name" value="GLUTAMATE RACEMASE"/>
    <property type="match status" value="1"/>
</dbReference>
<evidence type="ECO:0000256" key="4">
    <source>
        <dbReference type="ARBA" id="ARBA00022984"/>
    </source>
</evidence>
<evidence type="ECO:0000256" key="3">
    <source>
        <dbReference type="ARBA" id="ARBA00022960"/>
    </source>
</evidence>
<evidence type="ECO:0000256" key="5">
    <source>
        <dbReference type="ARBA" id="ARBA00023235"/>
    </source>
</evidence>
<dbReference type="GO" id="GO:0009252">
    <property type="term" value="P:peptidoglycan biosynthetic process"/>
    <property type="evidence" value="ECO:0007669"/>
    <property type="project" value="UniProtKB-UniRule"/>
</dbReference>
<comment type="catalytic activity">
    <reaction evidence="1 7">
        <text>L-glutamate = D-glutamate</text>
        <dbReference type="Rhea" id="RHEA:12813"/>
        <dbReference type="ChEBI" id="CHEBI:29985"/>
        <dbReference type="ChEBI" id="CHEBI:29986"/>
        <dbReference type="EC" id="5.1.1.3"/>
    </reaction>
</comment>
<reference evidence="8 9" key="1">
    <citation type="submission" date="2020-08" db="EMBL/GenBank/DDBJ databases">
        <title>Genomic Encyclopedia of Type Strains, Phase IV (KMG-IV): sequencing the most valuable type-strain genomes for metagenomic binning, comparative biology and taxonomic classification.</title>
        <authorList>
            <person name="Goeker M."/>
        </authorList>
    </citation>
    <scope>NUCLEOTIDE SEQUENCE [LARGE SCALE GENOMIC DNA]</scope>
    <source>
        <strain evidence="8 9">DSM 12706</strain>
    </source>
</reference>
<dbReference type="GO" id="GO:0008360">
    <property type="term" value="P:regulation of cell shape"/>
    <property type="evidence" value="ECO:0007669"/>
    <property type="project" value="UniProtKB-KW"/>
</dbReference>
<evidence type="ECO:0000256" key="7">
    <source>
        <dbReference type="HAMAP-Rule" id="MF_00258"/>
    </source>
</evidence>
<keyword evidence="4 7" id="KW-0573">Peptidoglycan synthesis</keyword>
<evidence type="ECO:0000256" key="2">
    <source>
        <dbReference type="ARBA" id="ARBA00013090"/>
    </source>
</evidence>
<dbReference type="HAMAP" id="MF_00258">
    <property type="entry name" value="Glu_racemase"/>
    <property type="match status" value="1"/>
</dbReference>
<evidence type="ECO:0000256" key="6">
    <source>
        <dbReference type="ARBA" id="ARBA00023316"/>
    </source>
</evidence>
<feature type="active site" description="Proton donor/acceptor" evidence="7">
    <location>
        <position position="75"/>
    </location>
</feature>
<feature type="binding site" evidence="7">
    <location>
        <begin position="76"/>
        <end position="77"/>
    </location>
    <ligand>
        <name>substrate</name>
    </ligand>
</feature>
<dbReference type="InterPro" id="IPR033134">
    <property type="entry name" value="Asp/Glu_racemase_AS_2"/>
</dbReference>
<protein>
    <recommendedName>
        <fullName evidence="2 7">Glutamate racemase</fullName>
        <ecNumber evidence="2 7">5.1.1.3</ecNumber>
    </recommendedName>
</protein>
<feature type="binding site" evidence="7">
    <location>
        <begin position="43"/>
        <end position="44"/>
    </location>
    <ligand>
        <name>substrate</name>
    </ligand>
</feature>
<comment type="similarity">
    <text evidence="7">Belongs to the aspartate/glutamate racemases family.</text>
</comment>
<dbReference type="GO" id="GO:0008881">
    <property type="term" value="F:glutamate racemase activity"/>
    <property type="evidence" value="ECO:0007669"/>
    <property type="project" value="UniProtKB-UniRule"/>
</dbReference>
<dbReference type="Pfam" id="PF01177">
    <property type="entry name" value="Asp_Glu_race"/>
    <property type="match status" value="1"/>
</dbReference>
<accession>A0A7W7Z6Z6</accession>
<keyword evidence="9" id="KW-1185">Reference proteome</keyword>
<dbReference type="AlphaFoldDB" id="A0A7W7Z6Z6"/>
<feature type="binding site" evidence="7">
    <location>
        <begin position="190"/>
        <end position="191"/>
    </location>
    <ligand>
        <name>substrate</name>
    </ligand>
</feature>
<gene>
    <name evidence="7" type="primary">murI</name>
    <name evidence="8" type="ORF">HNR60_003410</name>
</gene>
<dbReference type="RefSeq" id="WP_184259565.1">
    <property type="nucleotide sequence ID" value="NZ_JACHIH010000023.1"/>
</dbReference>
<dbReference type="InterPro" id="IPR018187">
    <property type="entry name" value="Asp/Glu_racemase_AS_1"/>
</dbReference>
<comment type="function">
    <text evidence="7">Provides the (R)-glutamate required for cell wall biosynthesis.</text>
</comment>
<dbReference type="Gene3D" id="3.40.50.1860">
    <property type="match status" value="2"/>
</dbReference>
<dbReference type="InterPro" id="IPR004391">
    <property type="entry name" value="Glu_race"/>
</dbReference>
<evidence type="ECO:0000256" key="1">
    <source>
        <dbReference type="ARBA" id="ARBA00001602"/>
    </source>
</evidence>
<evidence type="ECO:0000313" key="9">
    <source>
        <dbReference type="Proteomes" id="UP000542353"/>
    </source>
</evidence>
<dbReference type="EC" id="5.1.1.3" evidence="2 7"/>
<dbReference type="PROSITE" id="PS00923">
    <property type="entry name" value="ASP_GLU_RACEMASE_1"/>
    <property type="match status" value="1"/>
</dbReference>